<evidence type="ECO:0000256" key="8">
    <source>
        <dbReference type="ARBA" id="ARBA00023163"/>
    </source>
</evidence>
<feature type="region of interest" description="Disordered" evidence="13">
    <location>
        <begin position="234"/>
        <end position="294"/>
    </location>
</feature>
<feature type="region of interest" description="Disordered" evidence="13">
    <location>
        <begin position="175"/>
        <end position="217"/>
    </location>
</feature>
<evidence type="ECO:0000256" key="2">
    <source>
        <dbReference type="ARBA" id="ARBA00009093"/>
    </source>
</evidence>
<dbReference type="GO" id="GO:0006325">
    <property type="term" value="P:chromatin organization"/>
    <property type="evidence" value="ECO:0007669"/>
    <property type="project" value="UniProtKB-KW"/>
</dbReference>
<dbReference type="PROSITE" id="PS51640">
    <property type="entry name" value="MRG"/>
    <property type="match status" value="1"/>
</dbReference>
<organism evidence="16 17">
    <name type="scientific">Lachnellula cervina</name>
    <dbReference type="NCBI Taxonomy" id="1316786"/>
    <lineage>
        <taxon>Eukaryota</taxon>
        <taxon>Fungi</taxon>
        <taxon>Dikarya</taxon>
        <taxon>Ascomycota</taxon>
        <taxon>Pezizomycotina</taxon>
        <taxon>Leotiomycetes</taxon>
        <taxon>Helotiales</taxon>
        <taxon>Lachnaceae</taxon>
        <taxon>Lachnellula</taxon>
    </lineage>
</organism>
<evidence type="ECO:0000259" key="14">
    <source>
        <dbReference type="Pfam" id="PF05712"/>
    </source>
</evidence>
<evidence type="ECO:0000256" key="12">
    <source>
        <dbReference type="ARBA" id="ARBA00072864"/>
    </source>
</evidence>
<dbReference type="Gene3D" id="1.10.274.30">
    <property type="entry name" value="MRG domain"/>
    <property type="match status" value="1"/>
</dbReference>
<dbReference type="GO" id="GO:0006355">
    <property type="term" value="P:regulation of DNA-templated transcription"/>
    <property type="evidence" value="ECO:0007669"/>
    <property type="project" value="InterPro"/>
</dbReference>
<evidence type="ECO:0000256" key="4">
    <source>
        <dbReference type="ARBA" id="ARBA00018505"/>
    </source>
</evidence>
<proteinExistence type="inferred from homology"/>
<keyword evidence="10" id="KW-0539">Nucleus</keyword>
<evidence type="ECO:0000256" key="7">
    <source>
        <dbReference type="ARBA" id="ARBA00023015"/>
    </source>
</evidence>
<dbReference type="InterPro" id="IPR038217">
    <property type="entry name" value="MRG_C_sf"/>
</dbReference>
<dbReference type="InterPro" id="IPR016197">
    <property type="entry name" value="Chromo-like_dom_sf"/>
</dbReference>
<dbReference type="OrthoDB" id="124855at2759"/>
<evidence type="ECO:0000256" key="5">
    <source>
        <dbReference type="ARBA" id="ARBA00022763"/>
    </source>
</evidence>
<dbReference type="AlphaFoldDB" id="A0A7D8US42"/>
<dbReference type="GO" id="GO:0035267">
    <property type="term" value="C:NuA4 histone acetyltransferase complex"/>
    <property type="evidence" value="ECO:0007669"/>
    <property type="project" value="TreeGrafter"/>
</dbReference>
<evidence type="ECO:0000256" key="9">
    <source>
        <dbReference type="ARBA" id="ARBA00023204"/>
    </source>
</evidence>
<gene>
    <name evidence="16" type="primary">eaf3</name>
    <name evidence="16" type="ORF">LCER1_G001247</name>
</gene>
<keyword evidence="8" id="KW-0804">Transcription</keyword>
<dbReference type="InterPro" id="IPR026541">
    <property type="entry name" value="MRG_dom"/>
</dbReference>
<dbReference type="Proteomes" id="UP000481288">
    <property type="component" value="Unassembled WGS sequence"/>
</dbReference>
<dbReference type="InterPro" id="IPR053820">
    <property type="entry name" value="MSL3_chromo-like"/>
</dbReference>
<dbReference type="GO" id="GO:0032221">
    <property type="term" value="C:Rpd3S complex"/>
    <property type="evidence" value="ECO:0007669"/>
    <property type="project" value="TreeGrafter"/>
</dbReference>
<evidence type="ECO:0000256" key="1">
    <source>
        <dbReference type="ARBA" id="ARBA00004123"/>
    </source>
</evidence>
<dbReference type="SUPFAM" id="SSF54160">
    <property type="entry name" value="Chromo domain-like"/>
    <property type="match status" value="1"/>
</dbReference>
<accession>A0A7D8US42</accession>
<evidence type="ECO:0000313" key="17">
    <source>
        <dbReference type="Proteomes" id="UP000481288"/>
    </source>
</evidence>
<feature type="compositionally biased region" description="Basic residues" evidence="13">
    <location>
        <begin position="448"/>
        <end position="460"/>
    </location>
</feature>
<comment type="caution">
    <text evidence="16">The sequence shown here is derived from an EMBL/GenBank/DDBJ whole genome shotgun (WGS) entry which is preliminary data.</text>
</comment>
<evidence type="ECO:0000256" key="13">
    <source>
        <dbReference type="SAM" id="MobiDB-lite"/>
    </source>
</evidence>
<name>A0A7D8US42_9HELO</name>
<feature type="domain" description="MSL3 chromodomain-like" evidence="15">
    <location>
        <begin position="13"/>
        <end position="56"/>
    </location>
</feature>
<feature type="domain" description="MRG" evidence="14">
    <location>
        <begin position="513"/>
        <end position="691"/>
    </location>
</feature>
<comment type="function">
    <text evidence="11">Involved in deacetylation of histones, chromatin assembly and chromosome segregation. May act as a transcriptional oscillator, directing histone deacetylases to specific chromosomal domains. Component of the NuA4 histone acetyltransferase complex which is involved in transcriptional activation of selected genes principally by acetylation of nucleosomal histone H4 and H2A. The NuA4 complex is also involved in DNA repair.</text>
</comment>
<evidence type="ECO:0000313" key="16">
    <source>
        <dbReference type="EMBL" id="TVY56642.1"/>
    </source>
</evidence>
<reference evidence="16 17" key="1">
    <citation type="submission" date="2018-05" db="EMBL/GenBank/DDBJ databases">
        <title>Whole genome sequencing for identification of molecular markers to develop diagnostic detection tools for the regulated plant pathogen Lachnellula willkommii.</title>
        <authorList>
            <person name="Giroux E."/>
            <person name="Bilodeau G."/>
        </authorList>
    </citation>
    <scope>NUCLEOTIDE SEQUENCE [LARGE SCALE GENOMIC DNA]</scope>
    <source>
        <strain evidence="16 17">CBS 625.97</strain>
    </source>
</reference>
<evidence type="ECO:0000256" key="6">
    <source>
        <dbReference type="ARBA" id="ARBA00022853"/>
    </source>
</evidence>
<comment type="similarity">
    <text evidence="2">Belongs to the MRG family.</text>
</comment>
<comment type="subunit">
    <text evidence="3">Component of the NuA4 histone acetyltransferase complex.</text>
</comment>
<dbReference type="InterPro" id="IPR008676">
    <property type="entry name" value="MRG"/>
</dbReference>
<dbReference type="Pfam" id="PF05712">
    <property type="entry name" value="MRG"/>
    <property type="match status" value="1"/>
</dbReference>
<dbReference type="FunFam" id="1.10.274.30:FF:000004">
    <property type="entry name" value="Putative Chromatin modification-related protein eaf3"/>
    <property type="match status" value="1"/>
</dbReference>
<dbReference type="Gene3D" id="2.30.30.140">
    <property type="match status" value="1"/>
</dbReference>
<dbReference type="Pfam" id="PF22732">
    <property type="entry name" value="MSL3_chromo-like"/>
    <property type="match status" value="1"/>
</dbReference>
<keyword evidence="5" id="KW-0227">DNA damage</keyword>
<keyword evidence="17" id="KW-1185">Reference proteome</keyword>
<dbReference type="EMBL" id="QGMG01000145">
    <property type="protein sequence ID" value="TVY56642.1"/>
    <property type="molecule type" value="Genomic_DNA"/>
</dbReference>
<evidence type="ECO:0000256" key="3">
    <source>
        <dbReference type="ARBA" id="ARBA00011353"/>
    </source>
</evidence>
<sequence>MAPSKSTAAAPPFSKNERVLCFHHDMLYEAVVLESRATEDNTSWQYKIHYKGWKHTCFHSWGRTGGGGGESKMEKGGRHFQIKTAWLESEELRFYSALHLHLLLRPAPFNLHLFGAGLRKMAPRPQRNMVNPPPDRVTNNQWDDWVPQDRVREFTPENKELAAQLHTQMKALQKIPKSAVKKGGKTNGSDFSSTRGSEERHTSAAAAPGGRGPRRNRDYDLEHIMDAVFSVSSTPMTSATTLPLPSPSLSSLSSLGPSGDETDDSDATVTATRPQSKHPREDQAPVSPPAKRARRIVAKEGVATRSTKTAPDAPWSIPGNPEWDVQRVLNTEDLMVDDYLLKLPDRNFSYIANNGRLKNPDFYGQFSQTKTELGKRIHPKLQEHINRGTDTVAVNRYYKDLPHNITMPIAGIIFEDKPTYTARVSGPSSEGSQTEKAPVSQKPVGITKPRKAARTLRSPKPRLTSSEVASKSDNWRFTLVPLFPDRKRSERKPFEREFSCEIIRNARLKTGQSSNNNQEETFHARPSIQLPIPDHVKAILVDDWENVTKNQQLVPLPSSHPVSEILDDYYKYESPRRVQGSSHADILEEVIAGLRDYFEKCLGRVLLYRFERAQYTEVRTAWGSSQGPLSGKSAVDTYGAEHLSRLLVSLPELIAQTNMDQQSVNRLREELIKLTTWLGKNAEKYFVKEYETPGADYVEKARGGV</sequence>
<comment type="subcellular location">
    <subcellularLocation>
        <location evidence="1">Nucleus</location>
    </subcellularLocation>
</comment>
<evidence type="ECO:0000256" key="11">
    <source>
        <dbReference type="ARBA" id="ARBA00057322"/>
    </source>
</evidence>
<keyword evidence="9" id="KW-0234">DNA repair</keyword>
<evidence type="ECO:0000256" key="10">
    <source>
        <dbReference type="ARBA" id="ARBA00023242"/>
    </source>
</evidence>
<dbReference type="GO" id="GO:0006281">
    <property type="term" value="P:DNA repair"/>
    <property type="evidence" value="ECO:0007669"/>
    <property type="project" value="UniProtKB-KW"/>
</dbReference>
<keyword evidence="6" id="KW-0156">Chromatin regulator</keyword>
<feature type="compositionally biased region" description="Polar residues" evidence="13">
    <location>
        <begin position="426"/>
        <end position="435"/>
    </location>
</feature>
<feature type="compositionally biased region" description="Low complexity" evidence="13">
    <location>
        <begin position="234"/>
        <end position="258"/>
    </location>
</feature>
<feature type="region of interest" description="Disordered" evidence="13">
    <location>
        <begin position="423"/>
        <end position="468"/>
    </location>
</feature>
<evidence type="ECO:0000259" key="15">
    <source>
        <dbReference type="Pfam" id="PF22732"/>
    </source>
</evidence>
<dbReference type="PANTHER" id="PTHR10880">
    <property type="entry name" value="MORTALITY FACTOR 4-LIKE PROTEIN"/>
    <property type="match status" value="1"/>
</dbReference>
<keyword evidence="7" id="KW-0805">Transcription regulation</keyword>
<dbReference type="PANTHER" id="PTHR10880:SF15">
    <property type="entry name" value="MSL COMPLEX SUBUNIT 3"/>
    <property type="match status" value="1"/>
</dbReference>
<protein>
    <recommendedName>
        <fullName evidence="4">Chromatin modification-related protein EAF3</fullName>
    </recommendedName>
    <alternativeName>
        <fullName evidence="12">Chromatin modification-related protein eaf3</fullName>
    </alternativeName>
</protein>